<evidence type="ECO:0000313" key="1">
    <source>
        <dbReference type="EMBL" id="KAJ8120960.1"/>
    </source>
</evidence>
<gene>
    <name evidence="1" type="ORF">ONZ43_g2473</name>
</gene>
<keyword evidence="2" id="KW-1185">Reference proteome</keyword>
<accession>A0ACC2J0I0</accession>
<dbReference type="Proteomes" id="UP001153334">
    <property type="component" value="Unassembled WGS sequence"/>
</dbReference>
<evidence type="ECO:0000313" key="2">
    <source>
        <dbReference type="Proteomes" id="UP001153334"/>
    </source>
</evidence>
<comment type="caution">
    <text evidence="1">The sequence shown here is derived from an EMBL/GenBank/DDBJ whole genome shotgun (WGS) entry which is preliminary data.</text>
</comment>
<reference evidence="1" key="1">
    <citation type="submission" date="2022-11" db="EMBL/GenBank/DDBJ databases">
        <title>Genome Sequence of Nemania bipapillata.</title>
        <authorList>
            <person name="Buettner E."/>
        </authorList>
    </citation>
    <scope>NUCLEOTIDE SEQUENCE</scope>
    <source>
        <strain evidence="1">CP14</strain>
    </source>
</reference>
<proteinExistence type="predicted"/>
<sequence>MEAAQQADTRDQSEGCQRAIEGDITELQARERDIGGVTGMVKTIPHDQEREDSGRGPKQGAEKIPGISRSVVVGLTKPSNLRDDDSIEEHGAQLPERRKTFDAPSGRTYHTTRALRQHGEMGNCEPPK</sequence>
<organism evidence="1 2">
    <name type="scientific">Nemania bipapillata</name>
    <dbReference type="NCBI Taxonomy" id="110536"/>
    <lineage>
        <taxon>Eukaryota</taxon>
        <taxon>Fungi</taxon>
        <taxon>Dikarya</taxon>
        <taxon>Ascomycota</taxon>
        <taxon>Pezizomycotina</taxon>
        <taxon>Sordariomycetes</taxon>
        <taxon>Xylariomycetidae</taxon>
        <taxon>Xylariales</taxon>
        <taxon>Xylariaceae</taxon>
        <taxon>Nemania</taxon>
    </lineage>
</organism>
<dbReference type="EMBL" id="JAPESX010000508">
    <property type="protein sequence ID" value="KAJ8120960.1"/>
    <property type="molecule type" value="Genomic_DNA"/>
</dbReference>
<protein>
    <submittedName>
        <fullName evidence="1">Uncharacterized protein</fullName>
    </submittedName>
</protein>
<name>A0ACC2J0I0_9PEZI</name>